<keyword evidence="3" id="KW-0805">Transcription regulation</keyword>
<keyword evidence="5" id="KW-0804">Transcription</keyword>
<dbReference type="Proteomes" id="UP000043764">
    <property type="component" value="Unassembled WGS sequence"/>
</dbReference>
<dbReference type="AlphaFoldDB" id="A0A0H5CXI5"/>
<dbReference type="GO" id="GO:0030170">
    <property type="term" value="F:pyridoxal phosphate binding"/>
    <property type="evidence" value="ECO:0007669"/>
    <property type="project" value="InterPro"/>
</dbReference>
<feature type="domain" description="HTH gntR-type" evidence="6">
    <location>
        <begin position="29"/>
        <end position="97"/>
    </location>
</feature>
<comment type="similarity">
    <text evidence="1">In the C-terminal section; belongs to the class-I pyridoxal-phosphate-dependent aminotransferase family.</text>
</comment>
<dbReference type="PANTHER" id="PTHR46577">
    <property type="entry name" value="HTH-TYPE TRANSCRIPTIONAL REGULATORY PROTEIN GABR"/>
    <property type="match status" value="1"/>
</dbReference>
<organism evidence="7 8">
    <name type="scientific">Phaeobacter italicus</name>
    <dbReference type="NCBI Taxonomy" id="481446"/>
    <lineage>
        <taxon>Bacteria</taxon>
        <taxon>Pseudomonadati</taxon>
        <taxon>Pseudomonadota</taxon>
        <taxon>Alphaproteobacteria</taxon>
        <taxon>Rhodobacterales</taxon>
        <taxon>Roseobacteraceae</taxon>
        <taxon>Phaeobacter</taxon>
    </lineage>
</organism>
<keyword evidence="4" id="KW-0238">DNA-binding</keyword>
<evidence type="ECO:0000256" key="1">
    <source>
        <dbReference type="ARBA" id="ARBA00005384"/>
    </source>
</evidence>
<dbReference type="STRING" id="481446.NIT7645_03647"/>
<dbReference type="InterPro" id="IPR000524">
    <property type="entry name" value="Tscrpt_reg_HTH_GntR"/>
</dbReference>
<dbReference type="Gene3D" id="1.10.10.10">
    <property type="entry name" value="Winged helix-like DNA-binding domain superfamily/Winged helix DNA-binding domain"/>
    <property type="match status" value="1"/>
</dbReference>
<dbReference type="PRINTS" id="PR00035">
    <property type="entry name" value="HTHGNTR"/>
</dbReference>
<dbReference type="Pfam" id="PF00155">
    <property type="entry name" value="Aminotran_1_2"/>
    <property type="match status" value="1"/>
</dbReference>
<dbReference type="GO" id="GO:0003677">
    <property type="term" value="F:DNA binding"/>
    <property type="evidence" value="ECO:0007669"/>
    <property type="project" value="UniProtKB-KW"/>
</dbReference>
<dbReference type="CDD" id="cd00609">
    <property type="entry name" value="AAT_like"/>
    <property type="match status" value="1"/>
</dbReference>
<evidence type="ECO:0000313" key="8">
    <source>
        <dbReference type="Proteomes" id="UP000043764"/>
    </source>
</evidence>
<dbReference type="InterPro" id="IPR015424">
    <property type="entry name" value="PyrdxlP-dep_Trfase"/>
</dbReference>
<proteinExistence type="inferred from homology"/>
<dbReference type="SUPFAM" id="SSF53383">
    <property type="entry name" value="PLP-dependent transferases"/>
    <property type="match status" value="1"/>
</dbReference>
<keyword evidence="2" id="KW-0663">Pyridoxal phosphate</keyword>
<evidence type="ECO:0000256" key="4">
    <source>
        <dbReference type="ARBA" id="ARBA00023125"/>
    </source>
</evidence>
<dbReference type="InterPro" id="IPR036388">
    <property type="entry name" value="WH-like_DNA-bd_sf"/>
</dbReference>
<dbReference type="CDD" id="cd07377">
    <property type="entry name" value="WHTH_GntR"/>
    <property type="match status" value="1"/>
</dbReference>
<evidence type="ECO:0000259" key="6">
    <source>
        <dbReference type="PROSITE" id="PS50949"/>
    </source>
</evidence>
<dbReference type="InterPro" id="IPR036390">
    <property type="entry name" value="WH_DNA-bd_sf"/>
</dbReference>
<sequence>MDLSNFPVMTKAKTGASLLSLSLDRDGGETLQAQLLMQLRRLILHGGLTPGSKLPSSRTLAAELSVSRVTVAAVIDQLISEGYLEGRARSGVFVEAELPDLAPRSATDPLGPAELDETFQPVPPRPFDVSAPDMGEFPFRQWSRHHDAVWRYPDAELLQRPDPFGWHPLRRAIAEHLAQWRGLRCGADQIIITSGLGEAISILAETLFAPGDAVMTENPGYGAMNRALRRNGLQAVPVVVDDQGFDIRRGQHTVPEAKGVIVTPSRHYPLGVTMPLSRRLELIDWAKQNDGYVIEDDFDSEYRYQGQPLPAMMNLSNDDRVIYVGSFSKVVFSALRLGFVVVPRSLIARFREGVGDVDPQASVMVQPVMARFMESGDFATHIRRMRRMYGKRHSALVTALERYAGDLLEVDNIPSGMHLVVRPSLELASRLSDAEISKRVGRRGVNLMPLSGFFEGPETARGLVLGFAGFDERALEDAARVLADCLRA</sequence>
<evidence type="ECO:0000256" key="5">
    <source>
        <dbReference type="ARBA" id="ARBA00023163"/>
    </source>
</evidence>
<evidence type="ECO:0000313" key="7">
    <source>
        <dbReference type="EMBL" id="CRL09504.1"/>
    </source>
</evidence>
<dbReference type="Pfam" id="PF00392">
    <property type="entry name" value="GntR"/>
    <property type="match status" value="1"/>
</dbReference>
<dbReference type="PANTHER" id="PTHR46577:SF1">
    <property type="entry name" value="HTH-TYPE TRANSCRIPTIONAL REGULATORY PROTEIN GABR"/>
    <property type="match status" value="1"/>
</dbReference>
<dbReference type="InterPro" id="IPR015421">
    <property type="entry name" value="PyrdxlP-dep_Trfase_major"/>
</dbReference>
<accession>A0A0H5CXI5</accession>
<dbReference type="EMBL" id="CVRL01000003">
    <property type="protein sequence ID" value="CRL09504.1"/>
    <property type="molecule type" value="Genomic_DNA"/>
</dbReference>
<dbReference type="InterPro" id="IPR051446">
    <property type="entry name" value="HTH_trans_reg/aminotransferase"/>
</dbReference>
<dbReference type="PROSITE" id="PS50949">
    <property type="entry name" value="HTH_GNTR"/>
    <property type="match status" value="1"/>
</dbReference>
<dbReference type="InterPro" id="IPR004839">
    <property type="entry name" value="Aminotransferase_I/II_large"/>
</dbReference>
<dbReference type="GO" id="GO:0003700">
    <property type="term" value="F:DNA-binding transcription factor activity"/>
    <property type="evidence" value="ECO:0007669"/>
    <property type="project" value="InterPro"/>
</dbReference>
<name>A0A0H5CXI5_9RHOB</name>
<dbReference type="Gene3D" id="3.40.640.10">
    <property type="entry name" value="Type I PLP-dependent aspartate aminotransferase-like (Major domain)"/>
    <property type="match status" value="1"/>
</dbReference>
<gene>
    <name evidence="7" type="primary">gabR</name>
    <name evidence="7" type="ORF">NIT7321_00335</name>
</gene>
<keyword evidence="8" id="KW-1185">Reference proteome</keyword>
<reference evidence="8" key="1">
    <citation type="submission" date="2015-05" db="EMBL/GenBank/DDBJ databases">
        <authorList>
            <person name="Rodrigo-Torres Lidia"/>
            <person name="Arahal R.David."/>
        </authorList>
    </citation>
    <scope>NUCLEOTIDE SEQUENCE [LARGE SCALE GENOMIC DNA]</scope>
    <source>
        <strain evidence="8">CECT 7321</strain>
    </source>
</reference>
<dbReference type="SMART" id="SM00345">
    <property type="entry name" value="HTH_GNTR"/>
    <property type="match status" value="1"/>
</dbReference>
<evidence type="ECO:0000256" key="3">
    <source>
        <dbReference type="ARBA" id="ARBA00023015"/>
    </source>
</evidence>
<dbReference type="SUPFAM" id="SSF46785">
    <property type="entry name" value="Winged helix' DNA-binding domain"/>
    <property type="match status" value="1"/>
</dbReference>
<protein>
    <submittedName>
        <fullName evidence="7">HTH-type transcriptional regulatory protein GabR</fullName>
    </submittedName>
</protein>
<evidence type="ECO:0000256" key="2">
    <source>
        <dbReference type="ARBA" id="ARBA00022898"/>
    </source>
</evidence>